<evidence type="ECO:0000256" key="1">
    <source>
        <dbReference type="SAM" id="MobiDB-lite"/>
    </source>
</evidence>
<evidence type="ECO:0008006" key="4">
    <source>
        <dbReference type="Google" id="ProtNLM"/>
    </source>
</evidence>
<proteinExistence type="predicted"/>
<reference evidence="2" key="1">
    <citation type="submission" date="2009-01" db="EMBL/GenBank/DDBJ databases">
        <title>Complete sequence of Anaeromyxobacter dehalogenans 2CP-1.</title>
        <authorList>
            <consortium name="US DOE Joint Genome Institute"/>
            <person name="Lucas S."/>
            <person name="Copeland A."/>
            <person name="Lapidus A."/>
            <person name="Glavina del Rio T."/>
            <person name="Dalin E."/>
            <person name="Tice H."/>
            <person name="Bruce D."/>
            <person name="Goodwin L."/>
            <person name="Pitluck S."/>
            <person name="Saunders E."/>
            <person name="Brettin T."/>
            <person name="Detter J.C."/>
            <person name="Han C."/>
            <person name="Larimer F."/>
            <person name="Land M."/>
            <person name="Hauser L."/>
            <person name="Kyrpides N."/>
            <person name="Ovchinnikova G."/>
            <person name="Beliaev A.S."/>
            <person name="Richardson P."/>
        </authorList>
    </citation>
    <scope>NUCLEOTIDE SEQUENCE</scope>
    <source>
        <strain evidence="2">2CP-1</strain>
    </source>
</reference>
<organism evidence="2 3">
    <name type="scientific">Anaeromyxobacter dehalogenans (strain ATCC BAA-258 / DSM 21875 / 2CP-1)</name>
    <dbReference type="NCBI Taxonomy" id="455488"/>
    <lineage>
        <taxon>Bacteria</taxon>
        <taxon>Pseudomonadati</taxon>
        <taxon>Myxococcota</taxon>
        <taxon>Myxococcia</taxon>
        <taxon>Myxococcales</taxon>
        <taxon>Cystobacterineae</taxon>
        <taxon>Anaeromyxobacteraceae</taxon>
        <taxon>Anaeromyxobacter</taxon>
    </lineage>
</organism>
<keyword evidence="3" id="KW-1185">Reference proteome</keyword>
<accession>B8JEK3</accession>
<protein>
    <recommendedName>
        <fullName evidence="4">ActD-like protein</fullName>
    </recommendedName>
</protein>
<name>B8JEK3_ANAD2</name>
<dbReference type="HOGENOM" id="CLU_1000492_0_0_7"/>
<sequence>MTAPRTPDWLVERLLAGELPPEEAARVRARLEAEGGLARLDALARDDAAFSGDHPPGPALAEIRRRAGGPGQAPRRAPGLRWLAPAVLAAAAALVAVPLLRAGAPRVGPDAGGEDVRLKGQRPELRAWRQAPSGATERLRDGDVARGGERVQLSYLAGGARRGAVISLDGRGAVTLHWPEQGGAAPPLEPGGAVALPHAYLLDDAPRFERFFLVTADAPFDSAAVVDAARRLAGAAHPDRDPLPLPPGLEQSALLLRKDVR</sequence>
<feature type="region of interest" description="Disordered" evidence="1">
    <location>
        <begin position="49"/>
        <end position="76"/>
    </location>
</feature>
<dbReference type="KEGG" id="acp:A2cp1_0978"/>
<dbReference type="EMBL" id="CP001359">
    <property type="protein sequence ID" value="ACL64329.1"/>
    <property type="molecule type" value="Genomic_DNA"/>
</dbReference>
<gene>
    <name evidence="2" type="ordered locus">A2cp1_0978</name>
</gene>
<dbReference type="Proteomes" id="UP000007089">
    <property type="component" value="Chromosome"/>
</dbReference>
<evidence type="ECO:0000313" key="2">
    <source>
        <dbReference type="EMBL" id="ACL64329.1"/>
    </source>
</evidence>
<dbReference type="RefSeq" id="WP_012632329.1">
    <property type="nucleotide sequence ID" value="NC_011891.1"/>
</dbReference>
<evidence type="ECO:0000313" key="3">
    <source>
        <dbReference type="Proteomes" id="UP000007089"/>
    </source>
</evidence>
<dbReference type="AlphaFoldDB" id="B8JEK3"/>